<sequence length="406" mass="45213">MTNESDRTHSVDGVDGGEGRSPASAFAVFCARFAHRFPRVEPRRRMSAYVHGLLGGVERKNGWTLAEAAGETGPEGMQRLLNTASWDENGVRDDVRDLVVQVVGDVWRGLLIVGDQCFPKRGDRSAGVGPWVSDAGRAENAQTGIFLAYASERGWGLIDRELYLPKEWMDDRDRCHAAGIDDSVGYRSPADLAETMLGRALDADVPFAWVTAGVLYGRSENLRRLLEEWSVPHVLEIPGDCRVTTAHLRVCTAGEVIDELSETVWHRLSHGDDVMGHRVRDWAGVDLHRSGRQYANWLLAGRSITDPSDVTYYLCFGPAGCILSELARVAEGRRAIEECLRAVREEAGLGDYQVRVYRAWYRHVTLSMVAAAYLLIRRGKNAARDVDDLSRVRPVRSRPSAVAPWW</sequence>
<dbReference type="InterPro" id="IPR039365">
    <property type="entry name" value="IS701-like"/>
</dbReference>
<name>A0ABT7RRV2_9NOCA</name>
<reference evidence="2 3" key="1">
    <citation type="submission" date="2023-06" db="EMBL/GenBank/DDBJ databases">
        <title>Rhodococcus indonesiensis sp. nov a new member of the Rhodococcus ruber lineage isolated from a sediment of neutral hot spring.</title>
        <authorList>
            <person name="Kusuma A.B."/>
            <person name="Fenylestari G."/>
            <person name="Ammar F."/>
            <person name="Nouioui I."/>
            <person name="Goodfellow M."/>
        </authorList>
    </citation>
    <scope>NUCLEOTIDE SEQUENCE [LARGE SCALE GENOMIC DNA]</scope>
    <source>
        <strain evidence="2 3">CSLK01-03</strain>
    </source>
</reference>
<evidence type="ECO:0000313" key="3">
    <source>
        <dbReference type="Proteomes" id="UP001233164"/>
    </source>
</evidence>
<feature type="domain" description="Transposase IS701-like DDE" evidence="1">
    <location>
        <begin position="33"/>
        <end position="250"/>
    </location>
</feature>
<dbReference type="RefSeq" id="WP_228287182.1">
    <property type="nucleotide sequence ID" value="NZ_JAUBOF010000082.1"/>
</dbReference>
<keyword evidence="3" id="KW-1185">Reference proteome</keyword>
<dbReference type="Proteomes" id="UP001233164">
    <property type="component" value="Unassembled WGS sequence"/>
</dbReference>
<dbReference type="NCBIfam" id="NF033540">
    <property type="entry name" value="transpos_IS701"/>
    <property type="match status" value="1"/>
</dbReference>
<evidence type="ECO:0000259" key="1">
    <source>
        <dbReference type="Pfam" id="PF13546"/>
    </source>
</evidence>
<dbReference type="PANTHER" id="PTHR33627">
    <property type="entry name" value="TRANSPOSASE"/>
    <property type="match status" value="1"/>
</dbReference>
<comment type="caution">
    <text evidence="2">The sequence shown here is derived from an EMBL/GenBank/DDBJ whole genome shotgun (WGS) entry which is preliminary data.</text>
</comment>
<evidence type="ECO:0000313" key="2">
    <source>
        <dbReference type="EMBL" id="MDM7490370.1"/>
    </source>
</evidence>
<proteinExistence type="predicted"/>
<protein>
    <submittedName>
        <fullName evidence="2">IS701 family transposase</fullName>
    </submittedName>
</protein>
<accession>A0ABT7RRV2</accession>
<dbReference type="Pfam" id="PF13546">
    <property type="entry name" value="DDE_5"/>
    <property type="match status" value="1"/>
</dbReference>
<organism evidence="2 3">
    <name type="scientific">Rhodococcus indonesiensis</name>
    <dbReference type="NCBI Taxonomy" id="3055869"/>
    <lineage>
        <taxon>Bacteria</taxon>
        <taxon>Bacillati</taxon>
        <taxon>Actinomycetota</taxon>
        <taxon>Actinomycetes</taxon>
        <taxon>Mycobacteriales</taxon>
        <taxon>Nocardiaceae</taxon>
        <taxon>Rhodococcus</taxon>
    </lineage>
</organism>
<gene>
    <name evidence="2" type="ORF">QT969_18965</name>
</gene>
<dbReference type="PANTHER" id="PTHR33627:SF1">
    <property type="entry name" value="TRANSPOSASE"/>
    <property type="match status" value="1"/>
</dbReference>
<dbReference type="InterPro" id="IPR038721">
    <property type="entry name" value="IS701-like_DDE_dom"/>
</dbReference>
<dbReference type="EMBL" id="JAUBOF010000082">
    <property type="protein sequence ID" value="MDM7490370.1"/>
    <property type="molecule type" value="Genomic_DNA"/>
</dbReference>